<reference evidence="2 3" key="1">
    <citation type="journal article" date="2024" name="Science">
        <title>Giant polyketide synthase enzymes in the biosynthesis of giant marine polyether toxins.</title>
        <authorList>
            <person name="Fallon T.R."/>
            <person name="Shende V.V."/>
            <person name="Wierzbicki I.H."/>
            <person name="Pendleton A.L."/>
            <person name="Watervoot N.F."/>
            <person name="Auber R.P."/>
            <person name="Gonzalez D.J."/>
            <person name="Wisecaver J.H."/>
            <person name="Moore B.S."/>
        </authorList>
    </citation>
    <scope>NUCLEOTIDE SEQUENCE [LARGE SCALE GENOMIC DNA]</scope>
    <source>
        <strain evidence="2 3">12B1</strain>
    </source>
</reference>
<protein>
    <recommendedName>
        <fullName evidence="4">Thioredoxin-like fold domain-containing protein</fullName>
    </recommendedName>
</protein>
<accession>A0AB34JHI9</accession>
<dbReference type="Gene3D" id="3.40.30.10">
    <property type="entry name" value="Glutaredoxin"/>
    <property type="match status" value="1"/>
</dbReference>
<dbReference type="AlphaFoldDB" id="A0AB34JHI9"/>
<evidence type="ECO:0000313" key="3">
    <source>
        <dbReference type="Proteomes" id="UP001515480"/>
    </source>
</evidence>
<evidence type="ECO:0008006" key="4">
    <source>
        <dbReference type="Google" id="ProtNLM"/>
    </source>
</evidence>
<dbReference type="InterPro" id="IPR036249">
    <property type="entry name" value="Thioredoxin-like_sf"/>
</dbReference>
<dbReference type="SUPFAM" id="SSF52833">
    <property type="entry name" value="Thioredoxin-like"/>
    <property type="match status" value="1"/>
</dbReference>
<gene>
    <name evidence="2" type="ORF">AB1Y20_023591</name>
</gene>
<sequence length="259" mass="27454">MAVPFFSWPRERKLVFLAMAACVCTSVLTLCGYFASIPPVLCALPLLVAATIYLEYPPPGKGCGLPAAPLPGLTFLAHEAAAGLGTGGSFQKGHAYAVIFVRADKRCHQALARVESIWQRCRAQKRLHVLLVSLASPEELSAFSKVALGSIKSGRGAKFLTVPLACDAEGEATRRLMRAHGAFAVPHAFVIGVDGVILWHGHTNRTNFVSALSQVISQITPHAEGKEEGKEEGKADGKVERKEGAAEGKAEGKADGKAD</sequence>
<comment type="caution">
    <text evidence="2">The sequence shown here is derived from an EMBL/GenBank/DDBJ whole genome shotgun (WGS) entry which is preliminary data.</text>
</comment>
<name>A0AB34JHI9_PRYPA</name>
<feature type="region of interest" description="Disordered" evidence="1">
    <location>
        <begin position="220"/>
        <end position="259"/>
    </location>
</feature>
<keyword evidence="3" id="KW-1185">Reference proteome</keyword>
<dbReference type="Proteomes" id="UP001515480">
    <property type="component" value="Unassembled WGS sequence"/>
</dbReference>
<evidence type="ECO:0000313" key="2">
    <source>
        <dbReference type="EMBL" id="KAL1520119.1"/>
    </source>
</evidence>
<feature type="compositionally biased region" description="Basic and acidic residues" evidence="1">
    <location>
        <begin position="223"/>
        <end position="259"/>
    </location>
</feature>
<dbReference type="EMBL" id="JBGBPQ010000009">
    <property type="protein sequence ID" value="KAL1520119.1"/>
    <property type="molecule type" value="Genomic_DNA"/>
</dbReference>
<evidence type="ECO:0000256" key="1">
    <source>
        <dbReference type="SAM" id="MobiDB-lite"/>
    </source>
</evidence>
<organism evidence="2 3">
    <name type="scientific">Prymnesium parvum</name>
    <name type="common">Toxic golden alga</name>
    <dbReference type="NCBI Taxonomy" id="97485"/>
    <lineage>
        <taxon>Eukaryota</taxon>
        <taxon>Haptista</taxon>
        <taxon>Haptophyta</taxon>
        <taxon>Prymnesiophyceae</taxon>
        <taxon>Prymnesiales</taxon>
        <taxon>Prymnesiaceae</taxon>
        <taxon>Prymnesium</taxon>
    </lineage>
</organism>
<proteinExistence type="predicted"/>